<proteinExistence type="predicted"/>
<feature type="compositionally biased region" description="Polar residues" evidence="1">
    <location>
        <begin position="1"/>
        <end position="12"/>
    </location>
</feature>
<protein>
    <submittedName>
        <fullName evidence="2">Uncharacterized protein</fullName>
    </submittedName>
</protein>
<sequence length="109" mass="12357">MPSRANNNLQTPPMSPECDSQYYNKHSTSRYCANPIMAIANLLDDTVSSEINQCSYRNSCNQQERQQELLVANLIAANKIANEKIRYQSQLHYHRPQSISTSPSPRLSA</sequence>
<dbReference type="Proteomes" id="UP001211907">
    <property type="component" value="Unassembled WGS sequence"/>
</dbReference>
<dbReference type="EMBL" id="JADGJH010005732">
    <property type="protein sequence ID" value="KAJ3079470.1"/>
    <property type="molecule type" value="Genomic_DNA"/>
</dbReference>
<reference evidence="2" key="1">
    <citation type="submission" date="2020-05" db="EMBL/GenBank/DDBJ databases">
        <title>Phylogenomic resolution of chytrid fungi.</title>
        <authorList>
            <person name="Stajich J.E."/>
            <person name="Amses K."/>
            <person name="Simmons R."/>
            <person name="Seto K."/>
            <person name="Myers J."/>
            <person name="Bonds A."/>
            <person name="Quandt C.A."/>
            <person name="Barry K."/>
            <person name="Liu P."/>
            <person name="Grigoriev I."/>
            <person name="Longcore J.E."/>
            <person name="James T.Y."/>
        </authorList>
    </citation>
    <scope>NUCLEOTIDE SEQUENCE</scope>
    <source>
        <strain evidence="2">JEL0513</strain>
    </source>
</reference>
<feature type="non-terminal residue" evidence="2">
    <location>
        <position position="109"/>
    </location>
</feature>
<dbReference type="AlphaFoldDB" id="A0AAD5SL62"/>
<evidence type="ECO:0000313" key="2">
    <source>
        <dbReference type="EMBL" id="KAJ3079470.1"/>
    </source>
</evidence>
<feature type="region of interest" description="Disordered" evidence="1">
    <location>
        <begin position="1"/>
        <end position="21"/>
    </location>
</feature>
<keyword evidence="3" id="KW-1185">Reference proteome</keyword>
<gene>
    <name evidence="2" type="ORF">HK100_010411</name>
</gene>
<name>A0AAD5SL62_9FUNG</name>
<organism evidence="2 3">
    <name type="scientific">Physocladia obscura</name>
    <dbReference type="NCBI Taxonomy" id="109957"/>
    <lineage>
        <taxon>Eukaryota</taxon>
        <taxon>Fungi</taxon>
        <taxon>Fungi incertae sedis</taxon>
        <taxon>Chytridiomycota</taxon>
        <taxon>Chytridiomycota incertae sedis</taxon>
        <taxon>Chytridiomycetes</taxon>
        <taxon>Chytridiales</taxon>
        <taxon>Chytriomycetaceae</taxon>
        <taxon>Physocladia</taxon>
    </lineage>
</organism>
<comment type="caution">
    <text evidence="2">The sequence shown here is derived from an EMBL/GenBank/DDBJ whole genome shotgun (WGS) entry which is preliminary data.</text>
</comment>
<evidence type="ECO:0000256" key="1">
    <source>
        <dbReference type="SAM" id="MobiDB-lite"/>
    </source>
</evidence>
<accession>A0AAD5SL62</accession>
<evidence type="ECO:0000313" key="3">
    <source>
        <dbReference type="Proteomes" id="UP001211907"/>
    </source>
</evidence>